<proteinExistence type="predicted"/>
<evidence type="ECO:0000313" key="3">
    <source>
        <dbReference type="Proteomes" id="UP000030748"/>
    </source>
</evidence>
<organism evidence="2 3">
    <name type="scientific">Erythranthe guttata</name>
    <name type="common">Yellow monkey flower</name>
    <name type="synonym">Mimulus guttatus</name>
    <dbReference type="NCBI Taxonomy" id="4155"/>
    <lineage>
        <taxon>Eukaryota</taxon>
        <taxon>Viridiplantae</taxon>
        <taxon>Streptophyta</taxon>
        <taxon>Embryophyta</taxon>
        <taxon>Tracheophyta</taxon>
        <taxon>Spermatophyta</taxon>
        <taxon>Magnoliopsida</taxon>
        <taxon>eudicotyledons</taxon>
        <taxon>Gunneridae</taxon>
        <taxon>Pentapetalae</taxon>
        <taxon>asterids</taxon>
        <taxon>lamiids</taxon>
        <taxon>Lamiales</taxon>
        <taxon>Phrymaceae</taxon>
        <taxon>Erythranthe</taxon>
    </lineage>
</organism>
<sequence length="69" mass="7919">MEDLLCKEQKVQTTRTGLLAPSSIYRQRQISINKQHPSRSPRATPQYHHSPHVPATDVSTSRNQESHRT</sequence>
<accession>A0A022RW97</accession>
<gene>
    <name evidence="2" type="ORF">MIMGU_mgv11b014675mg</name>
</gene>
<dbReference type="Proteomes" id="UP000030748">
    <property type="component" value="Unassembled WGS sequence"/>
</dbReference>
<evidence type="ECO:0000313" key="2">
    <source>
        <dbReference type="EMBL" id="EYU43240.1"/>
    </source>
</evidence>
<keyword evidence="3" id="KW-1185">Reference proteome</keyword>
<dbReference type="EMBL" id="KI630264">
    <property type="protein sequence ID" value="EYU43240.1"/>
    <property type="molecule type" value="Genomic_DNA"/>
</dbReference>
<feature type="region of interest" description="Disordered" evidence="1">
    <location>
        <begin position="20"/>
        <end position="69"/>
    </location>
</feature>
<dbReference type="AlphaFoldDB" id="A0A022RW97"/>
<feature type="compositionally biased region" description="Polar residues" evidence="1">
    <location>
        <begin position="24"/>
        <end position="35"/>
    </location>
</feature>
<protein>
    <submittedName>
        <fullName evidence="2">Uncharacterized protein</fullName>
    </submittedName>
</protein>
<name>A0A022RW97_ERYGU</name>
<reference evidence="2 3" key="1">
    <citation type="journal article" date="2013" name="Proc. Natl. Acad. Sci. U.S.A.">
        <title>Fine-scale variation in meiotic recombination in Mimulus inferred from population shotgun sequencing.</title>
        <authorList>
            <person name="Hellsten U."/>
            <person name="Wright K.M."/>
            <person name="Jenkins J."/>
            <person name="Shu S."/>
            <person name="Yuan Y."/>
            <person name="Wessler S.R."/>
            <person name="Schmutz J."/>
            <person name="Willis J.H."/>
            <person name="Rokhsar D.S."/>
        </authorList>
    </citation>
    <scope>NUCLEOTIDE SEQUENCE [LARGE SCALE GENOMIC DNA]</scope>
    <source>
        <strain evidence="3">cv. DUN x IM62</strain>
    </source>
</reference>
<evidence type="ECO:0000256" key="1">
    <source>
        <dbReference type="SAM" id="MobiDB-lite"/>
    </source>
</evidence>